<feature type="transmembrane region" description="Helical" evidence="7">
    <location>
        <begin position="67"/>
        <end position="92"/>
    </location>
</feature>
<keyword evidence="6 7" id="KW-0472">Membrane</keyword>
<reference evidence="9 10" key="1">
    <citation type="submission" date="2017-07" db="EMBL/GenBank/DDBJ databases">
        <title>Sandarakinorhabdus cyanobacteriorum sp. nov., a novel bacterium isolated from cyanobacterial aggregates in a eutrophic lake.</title>
        <authorList>
            <person name="Cai H."/>
        </authorList>
    </citation>
    <scope>NUCLEOTIDE SEQUENCE [LARGE SCALE GENOMIC DNA]</scope>
    <source>
        <strain evidence="9 10">TH057</strain>
    </source>
</reference>
<comment type="subcellular location">
    <subcellularLocation>
        <location evidence="1">Membrane</location>
        <topology evidence="1">Multi-pass membrane protein</topology>
    </subcellularLocation>
</comment>
<evidence type="ECO:0000313" key="9">
    <source>
        <dbReference type="EMBL" id="OYQ31289.1"/>
    </source>
</evidence>
<organism evidence="9 10">
    <name type="scientific">Sandarakinorhabdus cyanobacteriorum</name>
    <dbReference type="NCBI Taxonomy" id="1981098"/>
    <lineage>
        <taxon>Bacteria</taxon>
        <taxon>Pseudomonadati</taxon>
        <taxon>Pseudomonadota</taxon>
        <taxon>Alphaproteobacteria</taxon>
        <taxon>Sphingomonadales</taxon>
        <taxon>Sphingosinicellaceae</taxon>
        <taxon>Sandarakinorhabdus</taxon>
    </lineage>
</organism>
<dbReference type="AlphaFoldDB" id="A0A255YPZ5"/>
<evidence type="ECO:0000313" key="10">
    <source>
        <dbReference type="Proteomes" id="UP000216991"/>
    </source>
</evidence>
<feature type="transmembrane region" description="Helical" evidence="7">
    <location>
        <begin position="480"/>
        <end position="500"/>
    </location>
</feature>
<dbReference type="PANTHER" id="PTHR43867">
    <property type="entry name" value="CELLULOSE SYNTHASE CATALYTIC SUBUNIT A [UDP-FORMING]"/>
    <property type="match status" value="1"/>
</dbReference>
<evidence type="ECO:0000256" key="3">
    <source>
        <dbReference type="ARBA" id="ARBA00022679"/>
    </source>
</evidence>
<keyword evidence="10" id="KW-1185">Reference proteome</keyword>
<gene>
    <name evidence="9" type="ORF">CHU93_04415</name>
</gene>
<feature type="transmembrane region" description="Helical" evidence="7">
    <location>
        <begin position="373"/>
        <end position="394"/>
    </location>
</feature>
<keyword evidence="4 7" id="KW-0812">Transmembrane</keyword>
<dbReference type="CDD" id="cd06421">
    <property type="entry name" value="CESA_CelA_like"/>
    <property type="match status" value="1"/>
</dbReference>
<dbReference type="OrthoDB" id="9806824at2"/>
<comment type="caution">
    <text evidence="9">The sequence shown here is derived from an EMBL/GenBank/DDBJ whole genome shotgun (WGS) entry which is preliminary data.</text>
</comment>
<evidence type="ECO:0000256" key="7">
    <source>
        <dbReference type="SAM" id="Phobius"/>
    </source>
</evidence>
<dbReference type="InterPro" id="IPR050321">
    <property type="entry name" value="Glycosyltr_2/OpgH_subfam"/>
</dbReference>
<feature type="transmembrane region" description="Helical" evidence="7">
    <location>
        <begin position="512"/>
        <end position="534"/>
    </location>
</feature>
<evidence type="ECO:0000256" key="1">
    <source>
        <dbReference type="ARBA" id="ARBA00004141"/>
    </source>
</evidence>
<dbReference type="InterPro" id="IPR029044">
    <property type="entry name" value="Nucleotide-diphossugar_trans"/>
</dbReference>
<evidence type="ECO:0000259" key="8">
    <source>
        <dbReference type="Pfam" id="PF00535"/>
    </source>
</evidence>
<feature type="domain" description="Glycosyltransferase 2-like" evidence="8">
    <location>
        <begin position="124"/>
        <end position="290"/>
    </location>
</feature>
<name>A0A255YPZ5_9SPHN</name>
<accession>A0A255YPZ5</accession>
<sequence length="705" mass="75437">MIPPLDTAPALLVAAPLLLCVAGLLLAPLAGLERPATRIGIVAVVALVVGAYLHWRFTVTIPWDAGWAALGFALFCLAVELFGLFDAAILFAGLMRRTNRSAEADAGAARLAARPRADWPAVDLIIATYNEPIEVLEKTILGALALDWPNLNVWVADDGRRAWLRDLCAAKGAGYITRPDNLHAKAGNINHALKVTRAPFVAVFDADFVPQRGFLKRTMGFFDDPAIGIVQVPHSFYNHDPLQQNLALRDALPDDQRFFFEAIMPGRDGWNAAFCCGSNSISRRAALDAIGGGLPAGSITEDMLLSLALLQKGYVTRYLNEPLAFGLAPESLDAFFVQRARWAQGAMQILFLKSGPLGPGHALRHRLFFLPTAWLSQALMMLTSIISPLVFLFFDIPPLVGVTAESAIFFLVPMVVAQVGGIVLLGGGRYFPIAAQVLGTFQSFRLLPVILKTLIKPHGHAFKVTPKGSDAAGGGYQRGIFLAATGLMLATLAGLVINAIPETRIVAQGALVPMVAFWGLVNIVVLFLAAMLCLGRPALRAEERFALDDQVAIWRRDARHATLARGLDISVSGIALAGDGLVKGEPVRVRLRGIGSIDGVVARCHGGRIGIAFAAEDSPARDRLIVSLFTNGMNSAVSHVPLWQATRAMLTRIVTADMRLPQGAAGQAPERAALCDDRLPKQTHVLAPAAANAQAASSQPIRRAG</sequence>
<dbReference type="Pfam" id="PF00535">
    <property type="entry name" value="Glycos_transf_2"/>
    <property type="match status" value="1"/>
</dbReference>
<evidence type="ECO:0000256" key="2">
    <source>
        <dbReference type="ARBA" id="ARBA00022676"/>
    </source>
</evidence>
<dbReference type="GO" id="GO:0005886">
    <property type="term" value="C:plasma membrane"/>
    <property type="evidence" value="ECO:0007669"/>
    <property type="project" value="TreeGrafter"/>
</dbReference>
<dbReference type="PANTHER" id="PTHR43867:SF2">
    <property type="entry name" value="CELLULOSE SYNTHASE CATALYTIC SUBUNIT A [UDP-FORMING]"/>
    <property type="match status" value="1"/>
</dbReference>
<proteinExistence type="predicted"/>
<dbReference type="Proteomes" id="UP000216991">
    <property type="component" value="Unassembled WGS sequence"/>
</dbReference>
<dbReference type="SUPFAM" id="SSF53448">
    <property type="entry name" value="Nucleotide-diphospho-sugar transferases"/>
    <property type="match status" value="1"/>
</dbReference>
<dbReference type="PRINTS" id="PR01439">
    <property type="entry name" value="CELLSNTHASEA"/>
</dbReference>
<dbReference type="InterPro" id="IPR003919">
    <property type="entry name" value="Cell_synth_A"/>
</dbReference>
<feature type="transmembrane region" description="Helical" evidence="7">
    <location>
        <begin position="39"/>
        <end position="55"/>
    </location>
</feature>
<keyword evidence="5 7" id="KW-1133">Transmembrane helix</keyword>
<dbReference type="GO" id="GO:0016759">
    <property type="term" value="F:cellulose synthase activity"/>
    <property type="evidence" value="ECO:0007669"/>
    <property type="project" value="InterPro"/>
</dbReference>
<dbReference type="Gene3D" id="3.90.550.10">
    <property type="entry name" value="Spore Coat Polysaccharide Biosynthesis Protein SpsA, Chain A"/>
    <property type="match status" value="1"/>
</dbReference>
<evidence type="ECO:0000256" key="5">
    <source>
        <dbReference type="ARBA" id="ARBA00022989"/>
    </source>
</evidence>
<dbReference type="EMBL" id="NOXT01000087">
    <property type="protein sequence ID" value="OYQ31289.1"/>
    <property type="molecule type" value="Genomic_DNA"/>
</dbReference>
<keyword evidence="3" id="KW-0808">Transferase</keyword>
<evidence type="ECO:0000256" key="4">
    <source>
        <dbReference type="ARBA" id="ARBA00022692"/>
    </source>
</evidence>
<dbReference type="RefSeq" id="WP_094472939.1">
    <property type="nucleotide sequence ID" value="NZ_NOXT01000087.1"/>
</dbReference>
<evidence type="ECO:0000256" key="6">
    <source>
        <dbReference type="ARBA" id="ARBA00023136"/>
    </source>
</evidence>
<protein>
    <recommendedName>
        <fullName evidence="8">Glycosyltransferase 2-like domain-containing protein</fullName>
    </recommendedName>
</protein>
<feature type="transmembrane region" description="Helical" evidence="7">
    <location>
        <begin position="406"/>
        <end position="426"/>
    </location>
</feature>
<dbReference type="GO" id="GO:0035438">
    <property type="term" value="F:cyclic-di-GMP binding"/>
    <property type="evidence" value="ECO:0007669"/>
    <property type="project" value="InterPro"/>
</dbReference>
<feature type="transmembrane region" description="Helical" evidence="7">
    <location>
        <begin position="12"/>
        <end position="32"/>
    </location>
</feature>
<dbReference type="InterPro" id="IPR001173">
    <property type="entry name" value="Glyco_trans_2-like"/>
</dbReference>
<dbReference type="GO" id="GO:0006011">
    <property type="term" value="P:UDP-alpha-D-glucose metabolic process"/>
    <property type="evidence" value="ECO:0007669"/>
    <property type="project" value="InterPro"/>
</dbReference>
<keyword evidence="2" id="KW-0328">Glycosyltransferase</keyword>